<name>A0A075WCT3_ARCFL</name>
<dbReference type="PANTHER" id="PTHR30352:SF5">
    <property type="entry name" value="PYRUVATE FORMATE-LYASE 1-ACTIVATING ENZYME"/>
    <property type="match status" value="1"/>
</dbReference>
<dbReference type="Pfam" id="PF04055">
    <property type="entry name" value="Radical_SAM"/>
    <property type="match status" value="1"/>
</dbReference>
<dbReference type="NCBIfam" id="TIGR04337">
    <property type="entry name" value="AmmeMemoSam_rS"/>
    <property type="match status" value="1"/>
</dbReference>
<keyword evidence="3 6" id="KW-0479">Metal-binding</keyword>
<dbReference type="GO" id="GO:0051539">
    <property type="term" value="F:4 iron, 4 sulfur cluster binding"/>
    <property type="evidence" value="ECO:0007669"/>
    <property type="project" value="UniProtKB-KW"/>
</dbReference>
<dbReference type="RefSeq" id="WP_010878827.1">
    <property type="nucleotide sequence ID" value="NZ_CP006577.1"/>
</dbReference>
<dbReference type="SFLD" id="SFLDS00029">
    <property type="entry name" value="Radical_SAM"/>
    <property type="match status" value="1"/>
</dbReference>
<dbReference type="GeneID" id="24794942"/>
<evidence type="ECO:0000256" key="1">
    <source>
        <dbReference type="ARBA" id="ARBA00022485"/>
    </source>
</evidence>
<dbReference type="CDD" id="cd01335">
    <property type="entry name" value="Radical_SAM"/>
    <property type="match status" value="1"/>
</dbReference>
<dbReference type="PANTHER" id="PTHR30352">
    <property type="entry name" value="PYRUVATE FORMATE-LYASE-ACTIVATING ENZYME"/>
    <property type="match status" value="1"/>
</dbReference>
<evidence type="ECO:0000259" key="7">
    <source>
        <dbReference type="PROSITE" id="PS51918"/>
    </source>
</evidence>
<dbReference type="EMBL" id="CP006577">
    <property type="protein sequence ID" value="AIG98210.1"/>
    <property type="molecule type" value="Genomic_DNA"/>
</dbReference>
<dbReference type="GO" id="GO:0016829">
    <property type="term" value="F:lyase activity"/>
    <property type="evidence" value="ECO:0007669"/>
    <property type="project" value="UniProtKB-KW"/>
</dbReference>
<feature type="domain" description="Radical SAM core" evidence="7">
    <location>
        <begin position="67"/>
        <end position="280"/>
    </location>
</feature>
<keyword evidence="8" id="KW-0456">Lyase</keyword>
<keyword evidence="5 6" id="KW-0411">Iron-sulfur</keyword>
<dbReference type="HOGENOM" id="CLU_044176_1_0_2"/>
<proteinExistence type="predicted"/>
<protein>
    <submittedName>
        <fullName evidence="8">Pyruvate-formate lyase-activating enzyme</fullName>
        <ecNumber evidence="8">1.97.1.4</ecNumber>
    </submittedName>
</protein>
<evidence type="ECO:0000256" key="3">
    <source>
        <dbReference type="ARBA" id="ARBA00022723"/>
    </source>
</evidence>
<evidence type="ECO:0000256" key="4">
    <source>
        <dbReference type="ARBA" id="ARBA00023004"/>
    </source>
</evidence>
<keyword evidence="8" id="KW-0560">Oxidoreductase</keyword>
<dbReference type="KEGG" id="afg:AFULGI_00014410"/>
<evidence type="ECO:0000313" key="8">
    <source>
        <dbReference type="EMBL" id="AIG98210.1"/>
    </source>
</evidence>
<keyword evidence="1" id="KW-0004">4Fe-4S</keyword>
<sequence length="336" mass="38729">MIVRSYLYEKLNGDVRCKTCWHRCIIKEGKTGICRVRKNEGGELLVLNYGMASSIALDPIEKKPLNNFKPGSKVLSFGSVSCNFRCLHCQNFEIAFADLDYSYLREIDPDTVLRMCIDRRADGVAWTYNEPAIWHEFALDSSKLVKESGYYVVYVTNGYMTPEAVDQFEGVLDAANVDVKAFSEDFYKKICKAKLEHVLETVEYLHRKGVFVELTYLIIPGENDSREELRDFCRWVADLSPKIPVHFSRFHPDYKMLDKPPTPVEKIEEAVEIAKKEGIEYVYAGNVWGHRYENTYCPNCGELLIEREGFYVYNINLVRDNPPKCPNCGYAQNIIL</sequence>
<dbReference type="InterPro" id="IPR007197">
    <property type="entry name" value="rSAM"/>
</dbReference>
<evidence type="ECO:0000313" key="9">
    <source>
        <dbReference type="Proteomes" id="UP000028501"/>
    </source>
</evidence>
<evidence type="ECO:0000256" key="6">
    <source>
        <dbReference type="PIRSR" id="PIRSR004869-50"/>
    </source>
</evidence>
<organism evidence="8 9">
    <name type="scientific">Archaeoglobus fulgidus DSM 8774</name>
    <dbReference type="NCBI Taxonomy" id="1344584"/>
    <lineage>
        <taxon>Archaea</taxon>
        <taxon>Methanobacteriati</taxon>
        <taxon>Methanobacteriota</taxon>
        <taxon>Archaeoglobi</taxon>
        <taxon>Archaeoglobales</taxon>
        <taxon>Archaeoglobaceae</taxon>
        <taxon>Archaeoglobus</taxon>
    </lineage>
</organism>
<gene>
    <name evidence="8" type="ORF">AFULGI_00014410</name>
</gene>
<dbReference type="Proteomes" id="UP000028501">
    <property type="component" value="Chromosome"/>
</dbReference>
<dbReference type="SFLD" id="SFLDG01101">
    <property type="entry name" value="Uncharacterised_Radical_SAM_Su"/>
    <property type="match status" value="1"/>
</dbReference>
<dbReference type="GO" id="GO:0043365">
    <property type="term" value="F:[formate-C-acetyltransferase]-activating enzyme activity"/>
    <property type="evidence" value="ECO:0007669"/>
    <property type="project" value="UniProtKB-EC"/>
</dbReference>
<dbReference type="SMART" id="SM00729">
    <property type="entry name" value="Elp3"/>
    <property type="match status" value="1"/>
</dbReference>
<comment type="cofactor">
    <cofactor evidence="6">
        <name>[4Fe-4S] cluster</name>
        <dbReference type="ChEBI" id="CHEBI:49883"/>
    </cofactor>
    <text evidence="6">Binds 1 [4Fe-4S] cluster. The cluster is coordinated with 3 cysteines and an exchangeable S-adenosyl-L-methionine.</text>
</comment>
<evidence type="ECO:0000256" key="2">
    <source>
        <dbReference type="ARBA" id="ARBA00022691"/>
    </source>
</evidence>
<feature type="binding site" evidence="6">
    <location>
        <position position="89"/>
    </location>
    <ligand>
        <name>[4Fe-4S] cluster</name>
        <dbReference type="ChEBI" id="CHEBI:49883"/>
        <note>4Fe-4S-S-AdoMet</note>
    </ligand>
</feature>
<keyword evidence="2 6" id="KW-0949">S-adenosyl-L-methionine</keyword>
<evidence type="ECO:0000256" key="5">
    <source>
        <dbReference type="ARBA" id="ARBA00023014"/>
    </source>
</evidence>
<feature type="binding site" evidence="6">
    <location>
        <position position="86"/>
    </location>
    <ligand>
        <name>[4Fe-4S] cluster</name>
        <dbReference type="ChEBI" id="CHEBI:49883"/>
        <note>4Fe-4S-S-AdoMet</note>
    </ligand>
</feature>
<dbReference type="PROSITE" id="PS51918">
    <property type="entry name" value="RADICAL_SAM"/>
    <property type="match status" value="1"/>
</dbReference>
<dbReference type="AlphaFoldDB" id="A0A075WCT3"/>
<dbReference type="EC" id="1.97.1.4" evidence="8"/>
<dbReference type="Gene3D" id="3.20.20.70">
    <property type="entry name" value="Aldolase class I"/>
    <property type="match status" value="1"/>
</dbReference>
<accession>A0A075WCT3</accession>
<dbReference type="PIRSF" id="PIRSF004869">
    <property type="entry name" value="PflX_prd"/>
    <property type="match status" value="1"/>
</dbReference>
<feature type="binding site" evidence="6">
    <location>
        <position position="82"/>
    </location>
    <ligand>
        <name>[4Fe-4S] cluster</name>
        <dbReference type="ChEBI" id="CHEBI:49883"/>
        <note>4Fe-4S-S-AdoMet</note>
    </ligand>
</feature>
<dbReference type="InterPro" id="IPR006638">
    <property type="entry name" value="Elp3/MiaA/NifB-like_rSAM"/>
</dbReference>
<dbReference type="SUPFAM" id="SSF102114">
    <property type="entry name" value="Radical SAM enzymes"/>
    <property type="match status" value="1"/>
</dbReference>
<dbReference type="InterPro" id="IPR058240">
    <property type="entry name" value="rSAM_sf"/>
</dbReference>
<dbReference type="GO" id="GO:0046872">
    <property type="term" value="F:metal ion binding"/>
    <property type="evidence" value="ECO:0007669"/>
    <property type="project" value="UniProtKB-KW"/>
</dbReference>
<keyword evidence="8" id="KW-0670">Pyruvate</keyword>
<dbReference type="InterPro" id="IPR013785">
    <property type="entry name" value="Aldolase_TIM"/>
</dbReference>
<dbReference type="InterPro" id="IPR016431">
    <property type="entry name" value="Pyrv-formate_lyase-activ_prd"/>
</dbReference>
<reference evidence="8 9" key="1">
    <citation type="submission" date="2013-07" db="EMBL/GenBank/DDBJ databases">
        <title>Genome of Archaeoglobus fulgidus.</title>
        <authorList>
            <person name="Fiebig A."/>
            <person name="Birkeland N.-K."/>
        </authorList>
    </citation>
    <scope>NUCLEOTIDE SEQUENCE [LARGE SCALE GENOMIC DNA]</scope>
    <source>
        <strain evidence="8 9">DSM 8774</strain>
    </source>
</reference>
<dbReference type="InterPro" id="IPR027596">
    <property type="entry name" value="AmmeMemoSam_rS"/>
</dbReference>
<dbReference type="InterPro" id="IPR034457">
    <property type="entry name" value="Organic_radical-activating"/>
</dbReference>
<keyword evidence="4 6" id="KW-0408">Iron</keyword>